<keyword evidence="2" id="KW-1185">Reference proteome</keyword>
<accession>A0A1M6HP95</accession>
<dbReference type="AlphaFoldDB" id="A0A1M6HP95"/>
<name>A0A1M6HP95_9FIRM</name>
<reference evidence="1 2" key="1">
    <citation type="submission" date="2016-11" db="EMBL/GenBank/DDBJ databases">
        <authorList>
            <person name="Varghese N."/>
            <person name="Submissions S."/>
        </authorList>
    </citation>
    <scope>NUCLEOTIDE SEQUENCE [LARGE SCALE GENOMIC DNA]</scope>
    <source>
        <strain evidence="1 2">DSM 15287</strain>
    </source>
</reference>
<dbReference type="Pfam" id="PF14354">
    <property type="entry name" value="Lar_restr_allev"/>
    <property type="match status" value="1"/>
</dbReference>
<evidence type="ECO:0000313" key="1">
    <source>
        <dbReference type="EMBL" id="SHJ23953.1"/>
    </source>
</evidence>
<evidence type="ECO:0000313" key="2">
    <source>
        <dbReference type="Proteomes" id="UP000322917"/>
    </source>
</evidence>
<protein>
    <submittedName>
        <fullName evidence="1">Restriction alleviation protein, Lar family</fullName>
    </submittedName>
</protein>
<dbReference type="Proteomes" id="UP000322917">
    <property type="component" value="Unassembled WGS sequence"/>
</dbReference>
<sequence length="78" mass="8736">METNKNLLIAAMNVKLKPCPFCGGEAIIYEIEPHTHEIATWMPDYTGECFVECTNCACGISADTKEVAVAKWNRRVEE</sequence>
<organism evidence="1 2">
    <name type="scientific">Propionispora hippei DSM 15287</name>
    <dbReference type="NCBI Taxonomy" id="1123003"/>
    <lineage>
        <taxon>Bacteria</taxon>
        <taxon>Bacillati</taxon>
        <taxon>Bacillota</taxon>
        <taxon>Negativicutes</taxon>
        <taxon>Selenomonadales</taxon>
        <taxon>Sporomusaceae</taxon>
        <taxon>Propionispora</taxon>
    </lineage>
</organism>
<gene>
    <name evidence="1" type="ORF">SAMN02745170_02051</name>
</gene>
<proteinExistence type="predicted"/>
<dbReference type="EMBL" id="FQZD01000014">
    <property type="protein sequence ID" value="SHJ23953.1"/>
    <property type="molecule type" value="Genomic_DNA"/>
</dbReference>
<dbReference type="RefSeq" id="WP_188128274.1">
    <property type="nucleotide sequence ID" value="NZ_FQZD01000014.1"/>
</dbReference>